<evidence type="ECO:0000256" key="2">
    <source>
        <dbReference type="SAM" id="Phobius"/>
    </source>
</evidence>
<keyword evidence="2" id="KW-0812">Transmembrane</keyword>
<keyword evidence="2" id="KW-0472">Membrane</keyword>
<feature type="transmembrane region" description="Helical" evidence="2">
    <location>
        <begin position="162"/>
        <end position="182"/>
    </location>
</feature>
<feature type="region of interest" description="Disordered" evidence="1">
    <location>
        <begin position="400"/>
        <end position="422"/>
    </location>
</feature>
<feature type="transmembrane region" description="Helical" evidence="2">
    <location>
        <begin position="127"/>
        <end position="150"/>
    </location>
</feature>
<accession>A0ABM7LGQ8</accession>
<feature type="region of interest" description="Disordered" evidence="1">
    <location>
        <begin position="335"/>
        <end position="355"/>
    </location>
</feature>
<proteinExistence type="predicted"/>
<name>A0ABM7LGQ8_9PSED</name>
<keyword evidence="4" id="KW-1185">Reference proteome</keyword>
<reference evidence="3" key="1">
    <citation type="submission" date="2020-05" db="EMBL/GenBank/DDBJ databases">
        <title>Complete genome sequence of Pseudomonas sp. Sm006.</title>
        <authorList>
            <person name="Takeuchi K."/>
            <person name="Someya N."/>
        </authorList>
    </citation>
    <scope>NUCLEOTIDE SEQUENCE</scope>
    <source>
        <strain evidence="3">Sm006</strain>
    </source>
</reference>
<dbReference type="EMBL" id="AP023081">
    <property type="protein sequence ID" value="BCD88816.1"/>
    <property type="molecule type" value="Genomic_DNA"/>
</dbReference>
<sequence length="422" mass="47778">MPSYFSMFVALVLGGLLPLGIFIGRSNIRARRYEIISDLENLFGFARREAGDPLIIPSFELVKYKYSPVDLHEPNPLLKKRARPYDYVLPVFLYVFTSTLGILAVMAEPAAFNQAALFLEGPMADQSRHLLSVICFAFLGGYIWSAQYLIRRVANFDLSPISFFRSTLHLVLGVLVATVLYRGQIFHALNADRFAIALAFLVGMYPALFIDVVIAKFSWIRLKRVSEHSRALQEELPLDVILGIDAFMKFRLEEFEIEDVQNLATINPIQIFVETPYGLYEVIDWVAQAQLILAVGPEKTLQLRQINIRTIFDLEKMLDSPVLKARLLRILDPDSTSTAMPPAGTPPLSLPSRQRRKGHGEVALDLSDQVEALVSVIRDDLHVKRLRQIWDVIASKVDERPKEPLRQSGPEKIASLVGRRHR</sequence>
<evidence type="ECO:0000313" key="4">
    <source>
        <dbReference type="Proteomes" id="UP001064896"/>
    </source>
</evidence>
<evidence type="ECO:0008006" key="5">
    <source>
        <dbReference type="Google" id="ProtNLM"/>
    </source>
</evidence>
<feature type="transmembrane region" description="Helical" evidence="2">
    <location>
        <begin position="194"/>
        <end position="214"/>
    </location>
</feature>
<evidence type="ECO:0000256" key="1">
    <source>
        <dbReference type="SAM" id="MobiDB-lite"/>
    </source>
</evidence>
<dbReference type="Proteomes" id="UP001064896">
    <property type="component" value="Chromosome"/>
</dbReference>
<gene>
    <name evidence="3" type="ORF">PSm6_52230</name>
</gene>
<organism evidence="3 4">
    <name type="scientific">Pseudomonas solani</name>
    <dbReference type="NCBI Taxonomy" id="2731552"/>
    <lineage>
        <taxon>Bacteria</taxon>
        <taxon>Pseudomonadati</taxon>
        <taxon>Pseudomonadota</taxon>
        <taxon>Gammaproteobacteria</taxon>
        <taxon>Pseudomonadales</taxon>
        <taxon>Pseudomonadaceae</taxon>
        <taxon>Pseudomonas</taxon>
    </lineage>
</organism>
<keyword evidence="2" id="KW-1133">Transmembrane helix</keyword>
<feature type="transmembrane region" description="Helical" evidence="2">
    <location>
        <begin position="6"/>
        <end position="24"/>
    </location>
</feature>
<evidence type="ECO:0000313" key="3">
    <source>
        <dbReference type="EMBL" id="BCD88816.1"/>
    </source>
</evidence>
<feature type="transmembrane region" description="Helical" evidence="2">
    <location>
        <begin position="87"/>
        <end position="107"/>
    </location>
</feature>
<protein>
    <recommendedName>
        <fullName evidence="5">DUF2254 domain-containing protein</fullName>
    </recommendedName>
</protein>